<evidence type="ECO:0000313" key="6">
    <source>
        <dbReference type="Proteomes" id="UP000324209"/>
    </source>
</evidence>
<keyword evidence="6" id="KW-1185">Reference proteome</keyword>
<feature type="repeat" description="TPR" evidence="3">
    <location>
        <begin position="236"/>
        <end position="269"/>
    </location>
</feature>
<feature type="repeat" description="TPR" evidence="3">
    <location>
        <begin position="156"/>
        <end position="189"/>
    </location>
</feature>
<feature type="signal peptide" evidence="4">
    <location>
        <begin position="1"/>
        <end position="22"/>
    </location>
</feature>
<dbReference type="SMART" id="SM00028">
    <property type="entry name" value="TPR"/>
    <property type="match status" value="5"/>
</dbReference>
<dbReference type="Gene3D" id="1.25.40.10">
    <property type="entry name" value="Tetratricopeptide repeat domain"/>
    <property type="match status" value="1"/>
</dbReference>
<proteinExistence type="predicted"/>
<dbReference type="AlphaFoldDB" id="A0A5C1QMI7"/>
<dbReference type="PROSITE" id="PS50005">
    <property type="entry name" value="TPR"/>
    <property type="match status" value="2"/>
</dbReference>
<name>A0A5C1QMI7_9SPIO</name>
<keyword evidence="4" id="KW-0732">Signal</keyword>
<reference evidence="5 6" key="1">
    <citation type="submission" date="2019-02" db="EMBL/GenBank/DDBJ databases">
        <title>Complete Genome Sequence and Methylome Analysis of free living Spirochaetas.</title>
        <authorList>
            <person name="Fomenkov A."/>
            <person name="Dubinina G."/>
            <person name="Leshcheva N."/>
            <person name="Mikheeva N."/>
            <person name="Grabovich M."/>
            <person name="Vincze T."/>
            <person name="Roberts R.J."/>
        </authorList>
    </citation>
    <scope>NUCLEOTIDE SEQUENCE [LARGE SCALE GENOMIC DNA]</scope>
    <source>
        <strain evidence="5 6">K2</strain>
    </source>
</reference>
<evidence type="ECO:0000256" key="2">
    <source>
        <dbReference type="ARBA" id="ARBA00022803"/>
    </source>
</evidence>
<keyword evidence="1" id="KW-0677">Repeat</keyword>
<accession>A0A5C1QMI7</accession>
<dbReference type="Pfam" id="PF07719">
    <property type="entry name" value="TPR_2"/>
    <property type="match status" value="1"/>
</dbReference>
<dbReference type="EMBL" id="CP036150">
    <property type="protein sequence ID" value="QEN07372.1"/>
    <property type="molecule type" value="Genomic_DNA"/>
</dbReference>
<dbReference type="OrthoDB" id="370226at2"/>
<keyword evidence="2 3" id="KW-0802">TPR repeat</keyword>
<dbReference type="InterPro" id="IPR019734">
    <property type="entry name" value="TPR_rpt"/>
</dbReference>
<dbReference type="SUPFAM" id="SSF48452">
    <property type="entry name" value="TPR-like"/>
    <property type="match status" value="2"/>
</dbReference>
<evidence type="ECO:0000256" key="3">
    <source>
        <dbReference type="PROSITE-ProRule" id="PRU00339"/>
    </source>
</evidence>
<organism evidence="5 6">
    <name type="scientific">Oceanispirochaeta crateris</name>
    <dbReference type="NCBI Taxonomy" id="2518645"/>
    <lineage>
        <taxon>Bacteria</taxon>
        <taxon>Pseudomonadati</taxon>
        <taxon>Spirochaetota</taxon>
        <taxon>Spirochaetia</taxon>
        <taxon>Spirochaetales</taxon>
        <taxon>Spirochaetaceae</taxon>
        <taxon>Oceanispirochaeta</taxon>
    </lineage>
</organism>
<gene>
    <name evidence="5" type="ORF">EXM22_04970</name>
</gene>
<evidence type="ECO:0008006" key="7">
    <source>
        <dbReference type="Google" id="ProtNLM"/>
    </source>
</evidence>
<sequence>MKIKYQWLCILFLLLNSCSSMPKEERAQNVNTQKEQAALYLKRGHNDYTWANFESALHLYGKAFTLSSSVDWIEGMVRSLIHMSRSSDRLNDSEQARVYLDQAFYLLDDSVPPELALLVQNRKTEWLLFNDSPESALQWNDMVLKDMKTIKSEEAGEVWRVRGAILKALKEYDLALEAMNKALKLDQKGNYISELASDYYILASILSLSNREDEAILSMYSALEKDKFIENTPGIAQDLYGLGLIYEKLGDHEKAYHYFQRSYLVQQGSDQESIPERLLSRLQNPPDESPWNIDSD</sequence>
<dbReference type="InterPro" id="IPR013105">
    <property type="entry name" value="TPR_2"/>
</dbReference>
<dbReference type="InterPro" id="IPR011990">
    <property type="entry name" value="TPR-like_helical_dom_sf"/>
</dbReference>
<evidence type="ECO:0000256" key="4">
    <source>
        <dbReference type="SAM" id="SignalP"/>
    </source>
</evidence>
<dbReference type="Pfam" id="PF13181">
    <property type="entry name" value="TPR_8"/>
    <property type="match status" value="1"/>
</dbReference>
<dbReference type="Proteomes" id="UP000324209">
    <property type="component" value="Chromosome"/>
</dbReference>
<dbReference type="RefSeq" id="WP_149485453.1">
    <property type="nucleotide sequence ID" value="NZ_CP036150.1"/>
</dbReference>
<evidence type="ECO:0000256" key="1">
    <source>
        <dbReference type="ARBA" id="ARBA00022737"/>
    </source>
</evidence>
<evidence type="ECO:0000313" key="5">
    <source>
        <dbReference type="EMBL" id="QEN07372.1"/>
    </source>
</evidence>
<protein>
    <recommendedName>
        <fullName evidence="7">Tetratricopeptide repeat protein</fullName>
    </recommendedName>
</protein>
<dbReference type="KEGG" id="ock:EXM22_04970"/>
<feature type="chain" id="PRO_5023019702" description="Tetratricopeptide repeat protein" evidence="4">
    <location>
        <begin position="23"/>
        <end position="296"/>
    </location>
</feature>